<keyword evidence="5" id="KW-0694">RNA-binding</keyword>
<dbReference type="EC" id="3.6.4.13" evidence="5"/>
<evidence type="ECO:0000259" key="8">
    <source>
        <dbReference type="PROSITE" id="PS51192"/>
    </source>
</evidence>
<dbReference type="PANTHER" id="PTHR47959:SF1">
    <property type="entry name" value="ATP-DEPENDENT RNA HELICASE DBPA"/>
    <property type="match status" value="1"/>
</dbReference>
<keyword evidence="5" id="KW-0346">Stress response</keyword>
<dbReference type="Pfam" id="PF00270">
    <property type="entry name" value="DEAD"/>
    <property type="match status" value="1"/>
</dbReference>
<dbReference type="SMART" id="SM00487">
    <property type="entry name" value="DEXDc"/>
    <property type="match status" value="1"/>
</dbReference>
<keyword evidence="2 5" id="KW-0378">Hydrolase</keyword>
<proteinExistence type="inferred from homology"/>
<evidence type="ECO:0000256" key="4">
    <source>
        <dbReference type="ARBA" id="ARBA00022840"/>
    </source>
</evidence>
<dbReference type="Proteomes" id="UP001523234">
    <property type="component" value="Unassembled WGS sequence"/>
</dbReference>
<dbReference type="CDD" id="cd18787">
    <property type="entry name" value="SF2_C_DEAD"/>
    <property type="match status" value="1"/>
</dbReference>
<feature type="short sequence motif" description="Q motif" evidence="6">
    <location>
        <begin position="6"/>
        <end position="34"/>
    </location>
</feature>
<evidence type="ECO:0000256" key="3">
    <source>
        <dbReference type="ARBA" id="ARBA00022806"/>
    </source>
</evidence>
<evidence type="ECO:0000256" key="6">
    <source>
        <dbReference type="PROSITE-ProRule" id="PRU00552"/>
    </source>
</evidence>
<dbReference type="HAMAP" id="MF_01494">
    <property type="entry name" value="DEAD_helicase_CshB"/>
    <property type="match status" value="1"/>
</dbReference>
<feature type="domain" description="DEAD-box RNA helicase Q" evidence="10">
    <location>
        <begin position="6"/>
        <end position="34"/>
    </location>
</feature>
<dbReference type="PROSITE" id="PS51194">
    <property type="entry name" value="HELICASE_CTER"/>
    <property type="match status" value="1"/>
</dbReference>
<dbReference type="PANTHER" id="PTHR47959">
    <property type="entry name" value="ATP-DEPENDENT RNA HELICASE RHLE-RELATED"/>
    <property type="match status" value="1"/>
</dbReference>
<organism evidence="11 12">
    <name type="scientific">Fructobacillus apis</name>
    <dbReference type="NCBI Taxonomy" id="2935017"/>
    <lineage>
        <taxon>Bacteria</taxon>
        <taxon>Bacillati</taxon>
        <taxon>Bacillota</taxon>
        <taxon>Bacilli</taxon>
        <taxon>Lactobacillales</taxon>
        <taxon>Lactobacillaceae</taxon>
        <taxon>Fructobacillus</taxon>
    </lineage>
</organism>
<dbReference type="InterPro" id="IPR050079">
    <property type="entry name" value="DEAD_box_RNA_helicase"/>
</dbReference>
<feature type="compositionally biased region" description="Basic and acidic residues" evidence="7">
    <location>
        <begin position="433"/>
        <end position="443"/>
    </location>
</feature>
<dbReference type="InterPro" id="IPR014014">
    <property type="entry name" value="RNA_helicase_DEAD_Q_motif"/>
</dbReference>
<evidence type="ECO:0000256" key="7">
    <source>
        <dbReference type="SAM" id="MobiDB-lite"/>
    </source>
</evidence>
<feature type="compositionally biased region" description="Basic residues" evidence="7">
    <location>
        <begin position="409"/>
        <end position="432"/>
    </location>
</feature>
<dbReference type="EMBL" id="JAMWYK010000003">
    <property type="protein sequence ID" value="MCO0832255.1"/>
    <property type="molecule type" value="Genomic_DNA"/>
</dbReference>
<dbReference type="Pfam" id="PF00271">
    <property type="entry name" value="Helicase_C"/>
    <property type="match status" value="1"/>
</dbReference>
<keyword evidence="1 5" id="KW-0547">Nucleotide-binding</keyword>
<dbReference type="SUPFAM" id="SSF52540">
    <property type="entry name" value="P-loop containing nucleoside triphosphate hydrolases"/>
    <property type="match status" value="1"/>
</dbReference>
<name>A0ABT0ZQJ8_9LACO</name>
<sequence length="455" mass="51320">MSEQSQQFGEFNLKPEVLSALKKIGFDHPTPIQAKLIPTILRGGDVVGQSQTGSGKTHTFLVPAFDHLEADKQQTQVVITTPSRELAAQIAKAARQFAEAMGLVKVSISEYVGGTDKARQMRQLEKHQPQVVVGTPGRLNDLVKTGALVVNQVKTLVVDEADMTLDMGFLPDVDFLAAAMPKDLQTLVFSATMPEKLKPFLKKYMDNPTFQTIPTSATIADTIDNWLIATKSKDKEEVIDRLLNVFNPYLALIFANTKERVKELSNHLRSEGYKIAEIHGDIPPRERRRVMKGIMNLDYQYVVATDLAARGIDIEGVSHVINDGVPGELEFFVHRVGRTGRNGMSGTAVTLYGPDEEKKIEELEHLGIEFQNKQIKKGEIVDVKDRKARYQRQATTHKLEPEMVGMVKKKKKKVKPGYKRQIKNTLQRKRQMDRRIEARQDRRNTRRKNKQEGSN</sequence>
<accession>A0ABT0ZQJ8</accession>
<evidence type="ECO:0000259" key="9">
    <source>
        <dbReference type="PROSITE" id="PS51194"/>
    </source>
</evidence>
<comment type="catalytic activity">
    <reaction evidence="5">
        <text>ATP + H2O = ADP + phosphate + H(+)</text>
        <dbReference type="Rhea" id="RHEA:13065"/>
        <dbReference type="ChEBI" id="CHEBI:15377"/>
        <dbReference type="ChEBI" id="CHEBI:15378"/>
        <dbReference type="ChEBI" id="CHEBI:30616"/>
        <dbReference type="ChEBI" id="CHEBI:43474"/>
        <dbReference type="ChEBI" id="CHEBI:456216"/>
        <dbReference type="EC" id="3.6.4.13"/>
    </reaction>
</comment>
<dbReference type="PROSITE" id="PS51192">
    <property type="entry name" value="HELICASE_ATP_BIND_1"/>
    <property type="match status" value="1"/>
</dbReference>
<dbReference type="GO" id="GO:0004386">
    <property type="term" value="F:helicase activity"/>
    <property type="evidence" value="ECO:0007669"/>
    <property type="project" value="UniProtKB-KW"/>
</dbReference>
<keyword evidence="3 5" id="KW-0347">Helicase</keyword>
<dbReference type="InterPro" id="IPR014001">
    <property type="entry name" value="Helicase_ATP-bd"/>
</dbReference>
<dbReference type="InterPro" id="IPR011545">
    <property type="entry name" value="DEAD/DEAH_box_helicase_dom"/>
</dbReference>
<evidence type="ECO:0000313" key="12">
    <source>
        <dbReference type="Proteomes" id="UP001523234"/>
    </source>
</evidence>
<dbReference type="SMART" id="SM00490">
    <property type="entry name" value="HELICc"/>
    <property type="match status" value="1"/>
</dbReference>
<comment type="function">
    <text evidence="5">Probable DEAD-box RNA helicase. May work in conjunction with the cold shock proteins to ensure proper initiation of transcription at low and optimal temperatures.</text>
</comment>
<evidence type="ECO:0000259" key="10">
    <source>
        <dbReference type="PROSITE" id="PS51195"/>
    </source>
</evidence>
<comment type="similarity">
    <text evidence="5">Belongs to the DEAD box helicase family. CshB subfamily.</text>
</comment>
<reference evidence="11 12" key="1">
    <citation type="submission" date="2022-06" db="EMBL/GenBank/DDBJ databases">
        <title>Fructobacillus taiwanensis sp. nov., isolated from the honeybee.</title>
        <authorList>
            <person name="Chen Y.-S."/>
            <person name="Wang L.-T."/>
            <person name="Lee Y.-S."/>
            <person name="Chang Y.-C."/>
            <person name="Wu H.-C."/>
            <person name="Liao C.-Y."/>
            <person name="Chen W.-H."/>
            <person name="Deng J.-N."/>
            <person name="Wang Y.-H."/>
        </authorList>
    </citation>
    <scope>NUCLEOTIDE SEQUENCE [LARGE SCALE GENOMIC DNA]</scope>
    <source>
        <strain evidence="11 12">W13</strain>
    </source>
</reference>
<keyword evidence="12" id="KW-1185">Reference proteome</keyword>
<keyword evidence="5" id="KW-0963">Cytoplasm</keyword>
<protein>
    <recommendedName>
        <fullName evidence="5">DEAD-box ATP-dependent RNA helicase CshB</fullName>
        <ecNumber evidence="5">3.6.4.13</ecNumber>
    </recommendedName>
</protein>
<dbReference type="InterPro" id="IPR027417">
    <property type="entry name" value="P-loop_NTPase"/>
</dbReference>
<feature type="domain" description="Helicase ATP-binding" evidence="8">
    <location>
        <begin position="37"/>
        <end position="211"/>
    </location>
</feature>
<keyword evidence="4 5" id="KW-0067">ATP-binding</keyword>
<comment type="subcellular location">
    <subcellularLocation>
        <location evidence="5">Cytoplasm</location>
    </subcellularLocation>
</comment>
<dbReference type="PROSITE" id="PS51195">
    <property type="entry name" value="Q_MOTIF"/>
    <property type="match status" value="1"/>
</dbReference>
<evidence type="ECO:0000313" key="11">
    <source>
        <dbReference type="EMBL" id="MCO0832255.1"/>
    </source>
</evidence>
<feature type="region of interest" description="Disordered" evidence="7">
    <location>
        <begin position="409"/>
        <end position="455"/>
    </location>
</feature>
<dbReference type="InterPro" id="IPR030881">
    <property type="entry name" value="CshB"/>
</dbReference>
<dbReference type="CDD" id="cd00268">
    <property type="entry name" value="DEADc"/>
    <property type="match status" value="1"/>
</dbReference>
<dbReference type="Gene3D" id="3.40.50.300">
    <property type="entry name" value="P-loop containing nucleotide triphosphate hydrolases"/>
    <property type="match status" value="2"/>
</dbReference>
<gene>
    <name evidence="5" type="primary">cshB</name>
    <name evidence="11" type="ORF">NFX39_04015</name>
</gene>
<dbReference type="InterPro" id="IPR001650">
    <property type="entry name" value="Helicase_C-like"/>
</dbReference>
<evidence type="ECO:0000256" key="2">
    <source>
        <dbReference type="ARBA" id="ARBA00022801"/>
    </source>
</evidence>
<dbReference type="InterPro" id="IPR044742">
    <property type="entry name" value="DEAD/DEAH_RhlB"/>
</dbReference>
<comment type="caution">
    <text evidence="11">The sequence shown here is derived from an EMBL/GenBank/DDBJ whole genome shotgun (WGS) entry which is preliminary data.</text>
</comment>
<evidence type="ECO:0000256" key="1">
    <source>
        <dbReference type="ARBA" id="ARBA00022741"/>
    </source>
</evidence>
<dbReference type="RefSeq" id="WP_252443243.1">
    <property type="nucleotide sequence ID" value="NZ_JAMWYK010000003.1"/>
</dbReference>
<feature type="domain" description="Helicase C-terminal" evidence="9">
    <location>
        <begin position="238"/>
        <end position="389"/>
    </location>
</feature>
<evidence type="ECO:0000256" key="5">
    <source>
        <dbReference type="HAMAP-Rule" id="MF_01494"/>
    </source>
</evidence>